<evidence type="ECO:0000313" key="1">
    <source>
        <dbReference type="EMBL" id="KAL2547535.1"/>
    </source>
</evidence>
<reference evidence="2" key="1">
    <citation type="submission" date="2024-07" db="EMBL/GenBank/DDBJ databases">
        <title>Two chromosome-level genome assemblies of Korean endemic species Abeliophyllum distichum and Forsythia ovata (Oleaceae).</title>
        <authorList>
            <person name="Jang H."/>
        </authorList>
    </citation>
    <scope>NUCLEOTIDE SEQUENCE [LARGE SCALE GENOMIC DNA]</scope>
</reference>
<proteinExistence type="predicted"/>
<protein>
    <submittedName>
        <fullName evidence="1">Uncharacterized protein</fullName>
    </submittedName>
</protein>
<sequence length="157" mass="17966">MSVFLRCEDATLHVTNRCHTAWESHFQSNLGIFARFRRSRSFSRKRYPMHSNHRQISHHEIIGKREEQTAVYETPHLRSSNRIGKESETLPWLQKPSFRLRGGSGNGNNLEDVIYTQQLEKMIVDKPTAGLDSTTAFRLVETLAALAAKKEKTGADV</sequence>
<dbReference type="Proteomes" id="UP001604277">
    <property type="component" value="Unassembled WGS sequence"/>
</dbReference>
<comment type="caution">
    <text evidence="1">The sequence shown here is derived from an EMBL/GenBank/DDBJ whole genome shotgun (WGS) entry which is preliminary data.</text>
</comment>
<dbReference type="EMBL" id="JBFOLJ010000003">
    <property type="protein sequence ID" value="KAL2547535.1"/>
    <property type="molecule type" value="Genomic_DNA"/>
</dbReference>
<dbReference type="AlphaFoldDB" id="A0ABD1WGM6"/>
<organism evidence="1 2">
    <name type="scientific">Forsythia ovata</name>
    <dbReference type="NCBI Taxonomy" id="205694"/>
    <lineage>
        <taxon>Eukaryota</taxon>
        <taxon>Viridiplantae</taxon>
        <taxon>Streptophyta</taxon>
        <taxon>Embryophyta</taxon>
        <taxon>Tracheophyta</taxon>
        <taxon>Spermatophyta</taxon>
        <taxon>Magnoliopsida</taxon>
        <taxon>eudicotyledons</taxon>
        <taxon>Gunneridae</taxon>
        <taxon>Pentapetalae</taxon>
        <taxon>asterids</taxon>
        <taxon>lamiids</taxon>
        <taxon>Lamiales</taxon>
        <taxon>Oleaceae</taxon>
        <taxon>Forsythieae</taxon>
        <taxon>Forsythia</taxon>
    </lineage>
</organism>
<keyword evidence="2" id="KW-1185">Reference proteome</keyword>
<gene>
    <name evidence="1" type="ORF">Fot_09065</name>
</gene>
<accession>A0ABD1WGM6</accession>
<evidence type="ECO:0000313" key="2">
    <source>
        <dbReference type="Proteomes" id="UP001604277"/>
    </source>
</evidence>
<name>A0ABD1WGM6_9LAMI</name>